<dbReference type="OrthoDB" id="9795345at2"/>
<proteinExistence type="predicted"/>
<dbReference type="InterPro" id="IPR010134">
    <property type="entry name" value="PHA_reg_PhaR"/>
</dbReference>
<feature type="domain" description="PHA accumulation regulator DNA-binding N-terminal" evidence="1">
    <location>
        <begin position="7"/>
        <end position="66"/>
    </location>
</feature>
<dbReference type="AlphaFoldDB" id="A0A401G303"/>
<name>A0A401G303_9BACT</name>
<evidence type="ECO:0000313" key="3">
    <source>
        <dbReference type="Proteomes" id="UP000288096"/>
    </source>
</evidence>
<dbReference type="EMBL" id="BEXT01000001">
    <property type="protein sequence ID" value="GBC63604.1"/>
    <property type="molecule type" value="Genomic_DNA"/>
</dbReference>
<protein>
    <submittedName>
        <fullName evidence="2">Polyhydroxyalkanoate synthesis repressor PhaR</fullName>
    </submittedName>
</protein>
<evidence type="ECO:0000259" key="1">
    <source>
        <dbReference type="Pfam" id="PF07879"/>
    </source>
</evidence>
<reference evidence="3" key="2">
    <citation type="submission" date="2019-01" db="EMBL/GenBank/DDBJ databases">
        <title>Genome sequence of Desulfonema ishimotonii strain Tokyo 01.</title>
        <authorList>
            <person name="Fukui M."/>
        </authorList>
    </citation>
    <scope>NUCLEOTIDE SEQUENCE [LARGE SCALE GENOMIC DNA]</scope>
    <source>
        <strain evidence="3">Tokyo 01</strain>
    </source>
</reference>
<organism evidence="2 3">
    <name type="scientific">Desulfonema ishimotonii</name>
    <dbReference type="NCBI Taxonomy" id="45657"/>
    <lineage>
        <taxon>Bacteria</taxon>
        <taxon>Pseudomonadati</taxon>
        <taxon>Thermodesulfobacteriota</taxon>
        <taxon>Desulfobacteria</taxon>
        <taxon>Desulfobacterales</taxon>
        <taxon>Desulfococcaceae</taxon>
        <taxon>Desulfonema</taxon>
    </lineage>
</organism>
<dbReference type="NCBIfam" id="TIGR01848">
    <property type="entry name" value="PHA_reg_PhaR"/>
    <property type="match status" value="1"/>
</dbReference>
<dbReference type="InterPro" id="IPR012909">
    <property type="entry name" value="PHA_DNA-bd_N"/>
</dbReference>
<dbReference type="Proteomes" id="UP000288096">
    <property type="component" value="Unassembled WGS sequence"/>
</dbReference>
<dbReference type="Pfam" id="PF07879">
    <property type="entry name" value="PHB_acc_N"/>
    <property type="match status" value="1"/>
</dbReference>
<accession>A0A401G303</accession>
<sequence length="152" mass="17761">MSHSKIILKKYPNRRIYDTENSRYVTLEGVAELIRQGHQIEVIDLRTHQDITAFILTQIIMEQARKNNVLLPVSLLHLVIRSGENTLGEFFENYLEQTIQSYLKYKKNMEEQLRLCLELGIDFSAMAEKTMKQLSPFQNFLGASPDEEKKNK</sequence>
<dbReference type="RefSeq" id="WP_124330655.1">
    <property type="nucleotide sequence ID" value="NZ_BEXT01000001.1"/>
</dbReference>
<gene>
    <name evidence="2" type="ORF">DENIS_4602</name>
</gene>
<dbReference type="GO" id="GO:0006355">
    <property type="term" value="P:regulation of DNA-templated transcription"/>
    <property type="evidence" value="ECO:0007669"/>
    <property type="project" value="InterPro"/>
</dbReference>
<comment type="caution">
    <text evidence="2">The sequence shown here is derived from an EMBL/GenBank/DDBJ whole genome shotgun (WGS) entry which is preliminary data.</text>
</comment>
<reference evidence="3" key="1">
    <citation type="submission" date="2017-11" db="EMBL/GenBank/DDBJ databases">
        <authorList>
            <person name="Watanabe M."/>
            <person name="Kojima H."/>
        </authorList>
    </citation>
    <scope>NUCLEOTIDE SEQUENCE [LARGE SCALE GENOMIC DNA]</scope>
    <source>
        <strain evidence="3">Tokyo 01</strain>
    </source>
</reference>
<keyword evidence="3" id="KW-1185">Reference proteome</keyword>
<evidence type="ECO:0000313" key="2">
    <source>
        <dbReference type="EMBL" id="GBC63604.1"/>
    </source>
</evidence>